<proteinExistence type="inferred from homology"/>
<evidence type="ECO:0000256" key="3">
    <source>
        <dbReference type="ARBA" id="ARBA00022454"/>
    </source>
</evidence>
<dbReference type="GO" id="GO:0000793">
    <property type="term" value="C:condensed chromosome"/>
    <property type="evidence" value="ECO:0007669"/>
    <property type="project" value="TreeGrafter"/>
</dbReference>
<feature type="compositionally biased region" description="Low complexity" evidence="8">
    <location>
        <begin position="1"/>
        <end position="25"/>
    </location>
</feature>
<evidence type="ECO:0000256" key="2">
    <source>
        <dbReference type="ARBA" id="ARBA00006533"/>
    </source>
</evidence>
<keyword evidence="5" id="KW-0498">Mitosis</keyword>
<dbReference type="EMBL" id="JAULSR010000002">
    <property type="protein sequence ID" value="KAK0629854.1"/>
    <property type="molecule type" value="Genomic_DNA"/>
</dbReference>
<name>A0AA40C9U1_9PEZI</name>
<comment type="subcellular location">
    <subcellularLocation>
        <location evidence="1">Chromosome</location>
    </subcellularLocation>
</comment>
<feature type="compositionally biased region" description="Acidic residues" evidence="8">
    <location>
        <begin position="1010"/>
        <end position="1019"/>
    </location>
</feature>
<dbReference type="GO" id="GO:0000796">
    <property type="term" value="C:condensin complex"/>
    <property type="evidence" value="ECO:0007669"/>
    <property type="project" value="InterPro"/>
</dbReference>
<dbReference type="Proteomes" id="UP001174934">
    <property type="component" value="Unassembled WGS sequence"/>
</dbReference>
<comment type="caution">
    <text evidence="10">The sequence shown here is derived from an EMBL/GenBank/DDBJ whole genome shotgun (WGS) entry which is preliminary data.</text>
</comment>
<sequence>MPARASTRTSRASTASRASAAPSTANLDIPAETPENELRTQVATVFREAQRTTASHRKLAVTLRKIQETCCYEPTSVKKPTAAAHDFDEDDFNTEFVRCVLRAMPIRKSEGVGEKTIRFIGLFLRHSIEKDNEVLGEADQDASTMPETPSTRLTALLMDQVLPLLTAKDKFVRYRSTQLISHIINSLDAIDDDLFQKLRSGLLKRIRDKEAMVRAQAVLGLGRLAGNQMEAEPNSDETTADEGADSNVGLLEKLLEVLQNDPSADVRRSLLVNLPILPKTLPFLLERARDQDAQTRRAVYSRLLPALGDFRHLSLSMREKLLRWGLRDRDENVRKAAGRLFRERWIEDCAGTPPPAEGGLPTEVSPPSIDALLELLERIDVVNSGVENGVALEAMKGFWEGRPDYREAVAFDDNFWETLSAESVFVARSFNDFCRTEGNGKFESLVEEKLPEVTKVAFYLERYIKVLIDAVRENEANEADEDEDEEGDTVEQEFIVEQLLHIVLTLDYSDEVGRRKMFALLRQTLSIPELPDEVTKLTVDALRDICAPDAAGEKEFCSIVLEAVADVHDTIADEQAGGDGDDESFHSAKSEVSNDSTPTKDGKSKSPEISEEEAARKAIKEILINMKCLHIVQCMLSNVVGNLQQNDHLVSMLNNLVVPAVRSHEAPVRERGLLCLGLCSLLDRSLAEENLTLFMHFFSKGHTALQITALHILTDILNVHGAQLLSANPTLQRVYIKALRSGSKSPEVQAAATVAASKLLLGRVVSDHDISAELLKTLVVAYFEPASADNQSVRQALNYFLPVFCYSRPENQDLMRCVALDALHTLYNVREGLDDDDADVEDEMVSLSAIGACLVDWTDPRKCYSPGVSSAEAERKMVSSDVHLDLAKDILEKLRGNVNKEEKKTIGTLLGKLYISPASSEDRLRDVYTDVCAAVEGQLLTDATSRNALYKIHVSLGKIVNSLDAAVAEGAGGPSLFRRSVSRATSVGVDDKTMVMAEDSKASIVREVDIKEEEEDEGDTTVIRKVEEAGGEGGEDSLVDDLLTDEEEEL</sequence>
<dbReference type="InterPro" id="IPR011989">
    <property type="entry name" value="ARM-like"/>
</dbReference>
<evidence type="ECO:0000259" key="9">
    <source>
        <dbReference type="Pfam" id="PF12719"/>
    </source>
</evidence>
<evidence type="ECO:0000256" key="6">
    <source>
        <dbReference type="ARBA" id="ARBA00023067"/>
    </source>
</evidence>
<evidence type="ECO:0000313" key="10">
    <source>
        <dbReference type="EMBL" id="KAK0629854.1"/>
    </source>
</evidence>
<dbReference type="Pfam" id="PF12719">
    <property type="entry name" value="Cnd3"/>
    <property type="match status" value="1"/>
</dbReference>
<keyword evidence="4" id="KW-0132">Cell division</keyword>
<dbReference type="AlphaFoldDB" id="A0AA40C9U1"/>
<accession>A0AA40C9U1</accession>
<evidence type="ECO:0000256" key="4">
    <source>
        <dbReference type="ARBA" id="ARBA00022618"/>
    </source>
</evidence>
<dbReference type="GO" id="GO:0051301">
    <property type="term" value="P:cell division"/>
    <property type="evidence" value="ECO:0007669"/>
    <property type="project" value="UniProtKB-KW"/>
</dbReference>
<dbReference type="PANTHER" id="PTHR14418:SF5">
    <property type="entry name" value="CONDENSIN COMPLEX SUBUNIT 3"/>
    <property type="match status" value="1"/>
</dbReference>
<dbReference type="GO" id="GO:0007076">
    <property type="term" value="P:mitotic chromosome condensation"/>
    <property type="evidence" value="ECO:0007669"/>
    <property type="project" value="InterPro"/>
</dbReference>
<dbReference type="InterPro" id="IPR016024">
    <property type="entry name" value="ARM-type_fold"/>
</dbReference>
<evidence type="ECO:0000256" key="8">
    <source>
        <dbReference type="SAM" id="MobiDB-lite"/>
    </source>
</evidence>
<evidence type="ECO:0000256" key="7">
    <source>
        <dbReference type="ARBA" id="ARBA00023306"/>
    </source>
</evidence>
<dbReference type="InterPro" id="IPR027165">
    <property type="entry name" value="CND3"/>
</dbReference>
<protein>
    <submittedName>
        <fullName evidence="10">Nuclear condensing complex subunits, C-term domain-containing protein</fullName>
    </submittedName>
</protein>
<feature type="region of interest" description="Disordered" evidence="8">
    <location>
        <begin position="1008"/>
        <end position="1050"/>
    </location>
</feature>
<keyword evidence="7" id="KW-0131">Cell cycle</keyword>
<keyword evidence="11" id="KW-1185">Reference proteome</keyword>
<dbReference type="PANTHER" id="PTHR14418">
    <property type="entry name" value="CONDENSIN COMPLEX SUBUNIT 3-RELATED"/>
    <property type="match status" value="1"/>
</dbReference>
<keyword evidence="3" id="KW-0158">Chromosome</keyword>
<feature type="region of interest" description="Disordered" evidence="8">
    <location>
        <begin position="573"/>
        <end position="611"/>
    </location>
</feature>
<feature type="compositionally biased region" description="Acidic residues" evidence="8">
    <location>
        <begin position="1029"/>
        <end position="1050"/>
    </location>
</feature>
<dbReference type="InterPro" id="IPR025977">
    <property type="entry name" value="Cnd3_C"/>
</dbReference>
<feature type="region of interest" description="Disordered" evidence="8">
    <location>
        <begin position="1"/>
        <end position="34"/>
    </location>
</feature>
<feature type="compositionally biased region" description="Basic and acidic residues" evidence="8">
    <location>
        <begin position="598"/>
        <end position="611"/>
    </location>
</feature>
<dbReference type="Gene3D" id="1.25.10.10">
    <property type="entry name" value="Leucine-rich Repeat Variant"/>
    <property type="match status" value="1"/>
</dbReference>
<dbReference type="FunFam" id="1.25.10.10:FF:000363">
    <property type="entry name" value="Nuclear condensin complex subunit 3"/>
    <property type="match status" value="1"/>
</dbReference>
<keyword evidence="6" id="KW-0226">DNA condensation</keyword>
<reference evidence="10" key="1">
    <citation type="submission" date="2023-06" db="EMBL/GenBank/DDBJ databases">
        <title>Genome-scale phylogeny and comparative genomics of the fungal order Sordariales.</title>
        <authorList>
            <consortium name="Lawrence Berkeley National Laboratory"/>
            <person name="Hensen N."/>
            <person name="Bonometti L."/>
            <person name="Westerberg I."/>
            <person name="Brannstrom I.O."/>
            <person name="Guillou S."/>
            <person name="Cros-Aarteil S."/>
            <person name="Calhoun S."/>
            <person name="Haridas S."/>
            <person name="Kuo A."/>
            <person name="Mondo S."/>
            <person name="Pangilinan J."/>
            <person name="Riley R."/>
            <person name="LaButti K."/>
            <person name="Andreopoulos B."/>
            <person name="Lipzen A."/>
            <person name="Chen C."/>
            <person name="Yanf M."/>
            <person name="Daum C."/>
            <person name="Ng V."/>
            <person name="Clum A."/>
            <person name="Steindorff A."/>
            <person name="Ohm R."/>
            <person name="Martin F."/>
            <person name="Silar P."/>
            <person name="Natvig D."/>
            <person name="Lalanne C."/>
            <person name="Gautier V."/>
            <person name="Ament-velasquez S.L."/>
            <person name="Kruys A."/>
            <person name="Hutchinson M.I."/>
            <person name="Powell A.J."/>
            <person name="Barry K."/>
            <person name="Miller A.N."/>
            <person name="Grigoriev I.V."/>
            <person name="Debuchy R."/>
            <person name="Gladieux P."/>
            <person name="Thoren M.H."/>
            <person name="Johannesson H."/>
        </authorList>
    </citation>
    <scope>NUCLEOTIDE SEQUENCE</scope>
    <source>
        <strain evidence="10">SMH3391-2</strain>
    </source>
</reference>
<feature type="domain" description="Nuclear condensin complex subunit 3 C-terminal" evidence="9">
    <location>
        <begin position="627"/>
        <end position="915"/>
    </location>
</feature>
<dbReference type="SUPFAM" id="SSF48371">
    <property type="entry name" value="ARM repeat"/>
    <property type="match status" value="1"/>
</dbReference>
<organism evidence="10 11">
    <name type="scientific">Bombardia bombarda</name>
    <dbReference type="NCBI Taxonomy" id="252184"/>
    <lineage>
        <taxon>Eukaryota</taxon>
        <taxon>Fungi</taxon>
        <taxon>Dikarya</taxon>
        <taxon>Ascomycota</taxon>
        <taxon>Pezizomycotina</taxon>
        <taxon>Sordariomycetes</taxon>
        <taxon>Sordariomycetidae</taxon>
        <taxon>Sordariales</taxon>
        <taxon>Lasiosphaeriaceae</taxon>
        <taxon>Bombardia</taxon>
    </lineage>
</organism>
<evidence type="ECO:0000256" key="5">
    <source>
        <dbReference type="ARBA" id="ARBA00022776"/>
    </source>
</evidence>
<gene>
    <name evidence="10" type="ORF">B0T17DRAFT_575612</name>
</gene>
<evidence type="ECO:0000313" key="11">
    <source>
        <dbReference type="Proteomes" id="UP001174934"/>
    </source>
</evidence>
<comment type="similarity">
    <text evidence="2">Belongs to the CND3 (condensin subunit 3) family.</text>
</comment>
<evidence type="ECO:0000256" key="1">
    <source>
        <dbReference type="ARBA" id="ARBA00004286"/>
    </source>
</evidence>